<evidence type="ECO:0000313" key="3">
    <source>
        <dbReference type="Proteomes" id="UP000198823"/>
    </source>
</evidence>
<reference evidence="2 3" key="1">
    <citation type="submission" date="2016-10" db="EMBL/GenBank/DDBJ databases">
        <authorList>
            <person name="de Groot N.N."/>
        </authorList>
    </citation>
    <scope>NUCLEOTIDE SEQUENCE [LARGE SCALE GENOMIC DNA]</scope>
    <source>
        <strain evidence="2 3">CGMCC 1.6762</strain>
    </source>
</reference>
<dbReference type="Proteomes" id="UP000272481">
    <property type="component" value="Unassembled WGS sequence"/>
</dbReference>
<evidence type="ECO:0000313" key="2">
    <source>
        <dbReference type="EMBL" id="SDE23812.1"/>
    </source>
</evidence>
<dbReference type="Pfam" id="PF13076">
    <property type="entry name" value="Fur_reg_FbpA"/>
    <property type="match status" value="1"/>
</dbReference>
<sequence>MRELQESPMDEKKQSIIDKLVDEGIFKIDGKQLYELPIYTLLKQYTELQEQ</sequence>
<dbReference type="EMBL" id="RWGW01000010">
    <property type="protein sequence ID" value="RSK32648.1"/>
    <property type="molecule type" value="Genomic_DNA"/>
</dbReference>
<dbReference type="STRING" id="426756.SAMN04488126_105120"/>
<name>A0A1G7BA25_9BACL</name>
<proteinExistence type="predicted"/>
<gene>
    <name evidence="1" type="primary">fbpA</name>
    <name evidence="1" type="ORF">EJA12_07425</name>
    <name evidence="2" type="ORF">SAMN04488126_105120</name>
</gene>
<organism evidence="2 3">
    <name type="scientific">Bhargavaea beijingensis</name>
    <dbReference type="NCBI Taxonomy" id="426756"/>
    <lineage>
        <taxon>Bacteria</taxon>
        <taxon>Bacillati</taxon>
        <taxon>Bacillota</taxon>
        <taxon>Bacilli</taxon>
        <taxon>Bacillales</taxon>
        <taxon>Caryophanaceae</taxon>
        <taxon>Bhargavaea</taxon>
    </lineage>
</organism>
<dbReference type="AlphaFoldDB" id="A0A1G7BA25"/>
<dbReference type="EMBL" id="FNAR01000005">
    <property type="protein sequence ID" value="SDE23812.1"/>
    <property type="molecule type" value="Genomic_DNA"/>
</dbReference>
<dbReference type="Proteomes" id="UP000198823">
    <property type="component" value="Unassembled WGS sequence"/>
</dbReference>
<dbReference type="RefSeq" id="WP_092095701.1">
    <property type="nucleotide sequence ID" value="NZ_FNAR01000005.1"/>
</dbReference>
<dbReference type="InterPro" id="IPR025072">
    <property type="entry name" value="Fur_reg_FbpA"/>
</dbReference>
<keyword evidence="4" id="KW-1185">Reference proteome</keyword>
<accession>A0A1G7BA25</accession>
<evidence type="ECO:0000313" key="1">
    <source>
        <dbReference type="EMBL" id="RSK32648.1"/>
    </source>
</evidence>
<dbReference type="OrthoDB" id="2972281at2"/>
<evidence type="ECO:0000313" key="4">
    <source>
        <dbReference type="Proteomes" id="UP000272481"/>
    </source>
</evidence>
<protein>
    <submittedName>
        <fullName evidence="2">Fur-regulated basic protein A</fullName>
    </submittedName>
    <submittedName>
        <fullName evidence="1">Fur-regulated basic protein FbpA</fullName>
    </submittedName>
</protein>
<reference evidence="1 4" key="2">
    <citation type="submission" date="2018-12" db="EMBL/GenBank/DDBJ databases">
        <title>Comparitive functional genomics of dry heat resistant strains isolated from the viking spacecraft.</title>
        <authorList>
            <person name="Seuylemezian A."/>
            <person name="Vaishampayan P."/>
        </authorList>
    </citation>
    <scope>NUCLEOTIDE SEQUENCE [LARGE SCALE GENOMIC DNA]</scope>
    <source>
        <strain evidence="1 4">M6-11</strain>
    </source>
</reference>